<dbReference type="SUPFAM" id="SSF53300">
    <property type="entry name" value="vWA-like"/>
    <property type="match status" value="1"/>
</dbReference>
<evidence type="ECO:0000259" key="2">
    <source>
        <dbReference type="Pfam" id="PF08434"/>
    </source>
</evidence>
<dbReference type="AlphaFoldDB" id="A0A8C9F3Q9"/>
<dbReference type="Proteomes" id="UP000694428">
    <property type="component" value="Unplaced"/>
</dbReference>
<dbReference type="CDD" id="cd00198">
    <property type="entry name" value="vWFA"/>
    <property type="match status" value="1"/>
</dbReference>
<sequence length="771" mass="85872">MNSQTLNINVDINVFSFTPQTMIKDASNYLFEATKHRFFFKSVKIILPKTWKKNNTYSRLKTESYNKADVIIADPYLKYGDDPYTLQYGGCAMKGRYIHFTPNFLLDSSLVKVYGERGRVFVHEWAHLRWGVFDEYNSNTPFYVSENARVEPTRCSAGVTGKPVFQNCNGNQCVTRECQYDGQLYEAGCVFVPDLNQNSKNSIMYMQYLPSVSIIKSFWSENLATIAKLFRRDHILKMLFFIHKQYNRITNLRTAAEVFLIQIIEIGSRVGIVTFSSTAYEKSSLVQITSDATRQRLAQYLPTTASGGTKICAGIEKGLQVKYNVLLQRRAMKMIRRLEHLSYRNRLRAGALQSREQKAPGAPYRGLQIFSLSQLESKDQQVSSSGWINSTVTIDKTVGNDTFFVFSWSKKQPFFFVRDPKGKEYGSSDFTVDSSNLRTARLSINGTAEVGDWHYYIQNVDTTAQIISVTVTSRAASSDVPPVILQAFMERANIAPNPVVVYAEVSQNFLPVLGATVIATIEKDGATAVSLPLFDSGTGKDPHAYQKSLHLCILKSKSVCYHQTYHVVSYYGKIQMNAPRPELADEEIQANLGSFSRTSTSSIKLDNSANSPTSSPPGFPPCKITDLDAYIENETIVLTWTAPGGDFDSGKADHYIIKSGENLLSLRDEFDTAASVDSSHLIPQEAGSTETLKFKPENLTIENGTVIYIAIRAVDDTNLTSDTSNIAKATWFIPPKASVPSAIHRKAPNPTGPVSRAAVDNRGVTLTSSGL</sequence>
<dbReference type="Gene3D" id="2.60.40.10">
    <property type="entry name" value="Immunoglobulins"/>
    <property type="match status" value="1"/>
</dbReference>
<dbReference type="Gene3D" id="3.40.50.410">
    <property type="entry name" value="von Willebrand factor, type A domain"/>
    <property type="match status" value="1"/>
</dbReference>
<dbReference type="Pfam" id="PF08434">
    <property type="entry name" value="CLCA"/>
    <property type="match status" value="1"/>
</dbReference>
<evidence type="ECO:0000313" key="4">
    <source>
        <dbReference type="Proteomes" id="UP000694428"/>
    </source>
</evidence>
<evidence type="ECO:0000256" key="1">
    <source>
        <dbReference type="SAM" id="MobiDB-lite"/>
    </source>
</evidence>
<dbReference type="FunFam" id="2.60.40.10:FF:001134">
    <property type="entry name" value="Calcium-activated chloride channel regulator 1"/>
    <property type="match status" value="1"/>
</dbReference>
<keyword evidence="4" id="KW-1185">Reference proteome</keyword>
<dbReference type="InterPro" id="IPR036465">
    <property type="entry name" value="vWFA_dom_sf"/>
</dbReference>
<evidence type="ECO:0000313" key="3">
    <source>
        <dbReference type="Ensembl" id="ENSPSTP00000010160.1"/>
    </source>
</evidence>
<dbReference type="GO" id="GO:0005229">
    <property type="term" value="F:intracellularly calcium-gated chloride channel activity"/>
    <property type="evidence" value="ECO:0007669"/>
    <property type="project" value="TreeGrafter"/>
</dbReference>
<dbReference type="GO" id="GO:0005886">
    <property type="term" value="C:plasma membrane"/>
    <property type="evidence" value="ECO:0007669"/>
    <property type="project" value="TreeGrafter"/>
</dbReference>
<reference evidence="3" key="1">
    <citation type="submission" date="2025-08" db="UniProtKB">
        <authorList>
            <consortium name="Ensembl"/>
        </authorList>
    </citation>
    <scope>IDENTIFICATION</scope>
</reference>
<name>A0A8C9F3Q9_PAVCR</name>
<feature type="compositionally biased region" description="Polar residues" evidence="1">
    <location>
        <begin position="599"/>
        <end position="613"/>
    </location>
</feature>
<feature type="region of interest" description="Disordered" evidence="1">
    <location>
        <begin position="599"/>
        <end position="618"/>
    </location>
</feature>
<accession>A0A8C9F3Q9</accession>
<dbReference type="InterPro" id="IPR013783">
    <property type="entry name" value="Ig-like_fold"/>
</dbReference>
<proteinExistence type="predicted"/>
<dbReference type="PANTHER" id="PTHR10579:SF172">
    <property type="entry name" value="CALCIUM-ACTIVATED CHLORIDE CHANNEL REGULATOR 4 PRECURSOR-RELATED"/>
    <property type="match status" value="1"/>
</dbReference>
<protein>
    <submittedName>
        <fullName evidence="3">Chloride channel accessory 1</fullName>
    </submittedName>
</protein>
<reference evidence="3" key="2">
    <citation type="submission" date="2025-09" db="UniProtKB">
        <authorList>
            <consortium name="Ensembl"/>
        </authorList>
    </citation>
    <scope>IDENTIFICATION</scope>
</reference>
<dbReference type="InterPro" id="IPR013642">
    <property type="entry name" value="CLCA_N"/>
</dbReference>
<feature type="domain" description="Calcium-activated chloride channel N-terminal" evidence="2">
    <location>
        <begin position="20"/>
        <end position="213"/>
    </location>
</feature>
<dbReference type="Ensembl" id="ENSPSTT00000010663.1">
    <property type="protein sequence ID" value="ENSPSTP00000010160.1"/>
    <property type="gene ID" value="ENSPSTG00000007175.1"/>
</dbReference>
<dbReference type="InterPro" id="IPR051266">
    <property type="entry name" value="CLCR"/>
</dbReference>
<organism evidence="3 4">
    <name type="scientific">Pavo cristatus</name>
    <name type="common">Indian peafowl</name>
    <name type="synonym">Blue peafowl</name>
    <dbReference type="NCBI Taxonomy" id="9049"/>
    <lineage>
        <taxon>Eukaryota</taxon>
        <taxon>Metazoa</taxon>
        <taxon>Chordata</taxon>
        <taxon>Craniata</taxon>
        <taxon>Vertebrata</taxon>
        <taxon>Euteleostomi</taxon>
        <taxon>Archelosauria</taxon>
        <taxon>Archosauria</taxon>
        <taxon>Dinosauria</taxon>
        <taxon>Saurischia</taxon>
        <taxon>Theropoda</taxon>
        <taxon>Coelurosauria</taxon>
        <taxon>Aves</taxon>
        <taxon>Neognathae</taxon>
        <taxon>Galloanserae</taxon>
        <taxon>Galliformes</taxon>
        <taxon>Phasianidae</taxon>
        <taxon>Phasianinae</taxon>
        <taxon>Pavo</taxon>
    </lineage>
</organism>
<dbReference type="PANTHER" id="PTHR10579">
    <property type="entry name" value="CALCIUM-ACTIVATED CHLORIDE CHANNEL REGULATOR"/>
    <property type="match status" value="1"/>
</dbReference>